<sequence length="187" mass="20996">MAVPAETTSSKLTGKYFLNKSLSDDTDNILALQGVSWMTRKAIALATLYVTLTHTAEEGEVELLVNHQELTGGLGSSTETRPLDWREREVSDKLFGDIITKTRRAKAPDLEHDYLKEGWTEHSLEYGVINTVGHSDTPKSGMTWVAEQIFDVQEVNGERRFVKRIFFTGPKGEEVTARQVFDYMGPV</sequence>
<evidence type="ECO:0000313" key="1">
    <source>
        <dbReference type="EMBL" id="KAI0094779.1"/>
    </source>
</evidence>
<name>A0ACB8ULY0_9APHY</name>
<evidence type="ECO:0000313" key="2">
    <source>
        <dbReference type="Proteomes" id="UP001055072"/>
    </source>
</evidence>
<organism evidence="1 2">
    <name type="scientific">Irpex rosettiformis</name>
    <dbReference type="NCBI Taxonomy" id="378272"/>
    <lineage>
        <taxon>Eukaryota</taxon>
        <taxon>Fungi</taxon>
        <taxon>Dikarya</taxon>
        <taxon>Basidiomycota</taxon>
        <taxon>Agaricomycotina</taxon>
        <taxon>Agaricomycetes</taxon>
        <taxon>Polyporales</taxon>
        <taxon>Irpicaceae</taxon>
        <taxon>Irpex</taxon>
    </lineage>
</organism>
<protein>
    <submittedName>
        <fullName evidence="1">Uncharacterized protein</fullName>
    </submittedName>
</protein>
<dbReference type="EMBL" id="MU274900">
    <property type="protein sequence ID" value="KAI0094779.1"/>
    <property type="molecule type" value="Genomic_DNA"/>
</dbReference>
<accession>A0ACB8ULY0</accession>
<reference evidence="1" key="1">
    <citation type="journal article" date="2021" name="Environ. Microbiol.">
        <title>Gene family expansions and transcriptome signatures uncover fungal adaptations to wood decay.</title>
        <authorList>
            <person name="Hage H."/>
            <person name="Miyauchi S."/>
            <person name="Viragh M."/>
            <person name="Drula E."/>
            <person name="Min B."/>
            <person name="Chaduli D."/>
            <person name="Navarro D."/>
            <person name="Favel A."/>
            <person name="Norest M."/>
            <person name="Lesage-Meessen L."/>
            <person name="Balint B."/>
            <person name="Merenyi Z."/>
            <person name="de Eugenio L."/>
            <person name="Morin E."/>
            <person name="Martinez A.T."/>
            <person name="Baldrian P."/>
            <person name="Stursova M."/>
            <person name="Martinez M.J."/>
            <person name="Novotny C."/>
            <person name="Magnuson J.K."/>
            <person name="Spatafora J.W."/>
            <person name="Maurice S."/>
            <person name="Pangilinan J."/>
            <person name="Andreopoulos W."/>
            <person name="LaButti K."/>
            <person name="Hundley H."/>
            <person name="Na H."/>
            <person name="Kuo A."/>
            <person name="Barry K."/>
            <person name="Lipzen A."/>
            <person name="Henrissat B."/>
            <person name="Riley R."/>
            <person name="Ahrendt S."/>
            <person name="Nagy L.G."/>
            <person name="Grigoriev I.V."/>
            <person name="Martin F."/>
            <person name="Rosso M.N."/>
        </authorList>
    </citation>
    <scope>NUCLEOTIDE SEQUENCE</scope>
    <source>
        <strain evidence="1">CBS 384.51</strain>
    </source>
</reference>
<dbReference type="Proteomes" id="UP001055072">
    <property type="component" value="Unassembled WGS sequence"/>
</dbReference>
<proteinExistence type="predicted"/>
<keyword evidence="2" id="KW-1185">Reference proteome</keyword>
<comment type="caution">
    <text evidence="1">The sequence shown here is derived from an EMBL/GenBank/DDBJ whole genome shotgun (WGS) entry which is preliminary data.</text>
</comment>
<gene>
    <name evidence="1" type="ORF">BDY19DRAFT_42313</name>
</gene>